<dbReference type="Proteomes" id="UP000797356">
    <property type="component" value="Chromosome 3"/>
</dbReference>
<reference evidence="6" key="2">
    <citation type="submission" date="2019-07" db="EMBL/GenBank/DDBJ databases">
        <authorList>
            <person name="Yang Y."/>
            <person name="Bocs S."/>
            <person name="Baudouin L."/>
        </authorList>
    </citation>
    <scope>NUCLEOTIDE SEQUENCE</scope>
    <source>
        <tissue evidence="6">Spear leaf of Hainan Tall coconut</tissue>
    </source>
</reference>
<dbReference type="GO" id="GO:0035251">
    <property type="term" value="F:UDP-glucosyltransferase activity"/>
    <property type="evidence" value="ECO:0007669"/>
    <property type="project" value="TreeGrafter"/>
</dbReference>
<comment type="caution">
    <text evidence="6">The sequence shown here is derived from an EMBL/GenBank/DDBJ whole genome shotgun (WGS) entry which is preliminary data.</text>
</comment>
<dbReference type="PANTHER" id="PTHR48047:SF182">
    <property type="entry name" value="GLYCOSYLTRANSFERASE"/>
    <property type="match status" value="1"/>
</dbReference>
<evidence type="ECO:0000256" key="1">
    <source>
        <dbReference type="ARBA" id="ARBA00009995"/>
    </source>
</evidence>
<evidence type="ECO:0000256" key="4">
    <source>
        <dbReference type="RuleBase" id="RU362057"/>
    </source>
</evidence>
<evidence type="ECO:0000313" key="6">
    <source>
        <dbReference type="EMBL" id="KAG1335548.1"/>
    </source>
</evidence>
<dbReference type="FunFam" id="3.40.50.2000:FF:000047">
    <property type="entry name" value="Glycosyltransferase"/>
    <property type="match status" value="1"/>
</dbReference>
<proteinExistence type="inferred from homology"/>
<accession>A0A8K0MZI6</accession>
<reference evidence="6" key="1">
    <citation type="journal article" date="2017" name="Gigascience">
        <title>The genome draft of coconut (Cocos nucifera).</title>
        <authorList>
            <person name="Xiao Y."/>
            <person name="Xu P."/>
            <person name="Fan H."/>
            <person name="Baudouin L."/>
            <person name="Xia W."/>
            <person name="Bocs S."/>
            <person name="Xu J."/>
            <person name="Li Q."/>
            <person name="Guo A."/>
            <person name="Zhou L."/>
            <person name="Li J."/>
            <person name="Wu Y."/>
            <person name="Ma Z."/>
            <person name="Armero A."/>
            <person name="Issali A.E."/>
            <person name="Liu N."/>
            <person name="Peng M."/>
            <person name="Yang Y."/>
        </authorList>
    </citation>
    <scope>NUCLEOTIDE SEQUENCE</scope>
    <source>
        <tissue evidence="6">Spear leaf of Hainan Tall coconut</tissue>
    </source>
</reference>
<evidence type="ECO:0000259" key="5">
    <source>
        <dbReference type="Pfam" id="PF26168"/>
    </source>
</evidence>
<organism evidence="6 7">
    <name type="scientific">Cocos nucifera</name>
    <name type="common">Coconut palm</name>
    <dbReference type="NCBI Taxonomy" id="13894"/>
    <lineage>
        <taxon>Eukaryota</taxon>
        <taxon>Viridiplantae</taxon>
        <taxon>Streptophyta</taxon>
        <taxon>Embryophyta</taxon>
        <taxon>Tracheophyta</taxon>
        <taxon>Spermatophyta</taxon>
        <taxon>Magnoliopsida</taxon>
        <taxon>Liliopsida</taxon>
        <taxon>Arecaceae</taxon>
        <taxon>Arecoideae</taxon>
        <taxon>Cocoseae</taxon>
        <taxon>Attaleinae</taxon>
        <taxon>Cocos</taxon>
    </lineage>
</organism>
<dbReference type="CDD" id="cd03784">
    <property type="entry name" value="GT1_Gtf-like"/>
    <property type="match status" value="1"/>
</dbReference>
<keyword evidence="2 3" id="KW-0808">Transferase</keyword>
<gene>
    <name evidence="6" type="ORF">COCNU_03G016670</name>
</gene>
<name>A0A8K0MZI6_COCNU</name>
<dbReference type="Gene3D" id="3.40.50.2000">
    <property type="entry name" value="Glycogen Phosphorylase B"/>
    <property type="match status" value="2"/>
</dbReference>
<dbReference type="AlphaFoldDB" id="A0A8K0MZI6"/>
<evidence type="ECO:0000313" key="7">
    <source>
        <dbReference type="Proteomes" id="UP000797356"/>
    </source>
</evidence>
<dbReference type="PANTHER" id="PTHR48047">
    <property type="entry name" value="GLYCOSYLTRANSFERASE"/>
    <property type="match status" value="1"/>
</dbReference>
<sequence>MTNQSAMNGISRREPHFVLVPLTAQGHMIPMVDLARLLAEQGARVSLITTPVNAARIKAIINRVKESGLPIHFAELKFPCAEAGLPNGCENVDLIPSPYYYKAFFEATNHLREPLARYLRAQRPRPTCMITDMCNPWTADVARGLRMPRLVFHGPSCFFILCTHLMQQHEIYDRITDDFEPVLVPELPQPVEVTKAQATGFFGASGWEKLRSEALQAESTADGVVMNTFDDLEHTYIDLYRKVIGKEVWTIGPLCLYSKDLDNKAARGNKPAVDHQRLLSWLDSREPKSVLYVSFGSLVRTRPLQLIEIGYGLEASNQPFIWVIKDVERTSEVDKWLSEGFEERVSTRGLVIKGWAPQVVILSHPAIGGFMTHCGWNSMLEAVSAGVPMITWPHFADQFLNEKLLVDELRIGVAIGVKVPYYHLTEDGPSAAKRDDIAKAVSRLMDKGVEGEQRRKRIKELAEKATSTMEGRGSSVENIARLIQYASKHGNNDSDQEEE</sequence>
<dbReference type="FunFam" id="3.40.50.2000:FF:000104">
    <property type="entry name" value="Glycosyltransferase"/>
    <property type="match status" value="1"/>
</dbReference>
<keyword evidence="7" id="KW-1185">Reference proteome</keyword>
<dbReference type="EC" id="2.4.1.-" evidence="4"/>
<feature type="domain" description="Glycosyltransferase N-terminal" evidence="5">
    <location>
        <begin position="18"/>
        <end position="254"/>
    </location>
</feature>
<dbReference type="InterPro" id="IPR058980">
    <property type="entry name" value="Glyco_transf_N"/>
</dbReference>
<keyword evidence="3" id="KW-0328">Glycosyltransferase</keyword>
<comment type="similarity">
    <text evidence="1 3">Belongs to the UDP-glycosyltransferase family.</text>
</comment>
<dbReference type="SUPFAM" id="SSF53756">
    <property type="entry name" value="UDP-Glycosyltransferase/glycogen phosphorylase"/>
    <property type="match status" value="1"/>
</dbReference>
<evidence type="ECO:0000256" key="2">
    <source>
        <dbReference type="ARBA" id="ARBA00022679"/>
    </source>
</evidence>
<dbReference type="Pfam" id="PF00201">
    <property type="entry name" value="UDPGT"/>
    <property type="match status" value="1"/>
</dbReference>
<evidence type="ECO:0000256" key="3">
    <source>
        <dbReference type="RuleBase" id="RU003718"/>
    </source>
</evidence>
<dbReference type="InterPro" id="IPR035595">
    <property type="entry name" value="UDP_glycos_trans_CS"/>
</dbReference>
<protein>
    <recommendedName>
        <fullName evidence="4">Glycosyltransferase</fullName>
        <ecNumber evidence="4">2.4.1.-</ecNumber>
    </recommendedName>
</protein>
<dbReference type="OrthoDB" id="5835829at2759"/>
<dbReference type="Pfam" id="PF26168">
    <property type="entry name" value="Glyco_transf_N"/>
    <property type="match status" value="1"/>
</dbReference>
<dbReference type="EMBL" id="CM017874">
    <property type="protein sequence ID" value="KAG1335548.1"/>
    <property type="molecule type" value="Genomic_DNA"/>
</dbReference>
<dbReference type="InterPro" id="IPR002213">
    <property type="entry name" value="UDP_glucos_trans"/>
</dbReference>
<dbReference type="PROSITE" id="PS00375">
    <property type="entry name" value="UDPGT"/>
    <property type="match status" value="1"/>
</dbReference>